<comment type="caution">
    <text evidence="3">The sequence shown here is derived from an EMBL/GenBank/DDBJ whole genome shotgun (WGS) entry which is preliminary data.</text>
</comment>
<dbReference type="AlphaFoldDB" id="A0A918FUD8"/>
<accession>A0A918FUD8</accession>
<evidence type="ECO:0000313" key="3">
    <source>
        <dbReference type="EMBL" id="GGR85112.1"/>
    </source>
</evidence>
<dbReference type="PANTHER" id="PTHR35526:SF3">
    <property type="entry name" value="ANTI-SIGMA-F FACTOR RSBW"/>
    <property type="match status" value="1"/>
</dbReference>
<dbReference type="Gene3D" id="3.30.565.10">
    <property type="entry name" value="Histidine kinase-like ATPase, C-terminal domain"/>
    <property type="match status" value="1"/>
</dbReference>
<organism evidence="3 4">
    <name type="scientific">Streptomyces humidus</name>
    <dbReference type="NCBI Taxonomy" id="52259"/>
    <lineage>
        <taxon>Bacteria</taxon>
        <taxon>Bacillati</taxon>
        <taxon>Actinomycetota</taxon>
        <taxon>Actinomycetes</taxon>
        <taxon>Kitasatosporales</taxon>
        <taxon>Streptomycetaceae</taxon>
        <taxon>Streptomyces</taxon>
    </lineage>
</organism>
<dbReference type="GO" id="GO:0004674">
    <property type="term" value="F:protein serine/threonine kinase activity"/>
    <property type="evidence" value="ECO:0007669"/>
    <property type="project" value="UniProtKB-KW"/>
</dbReference>
<dbReference type="RefSeq" id="WP_190149325.1">
    <property type="nucleotide sequence ID" value="NZ_BMTL01000009.1"/>
</dbReference>
<evidence type="ECO:0000256" key="1">
    <source>
        <dbReference type="ARBA" id="ARBA00022527"/>
    </source>
</evidence>
<dbReference type="InterPro" id="IPR036890">
    <property type="entry name" value="HATPase_C_sf"/>
</dbReference>
<proteinExistence type="predicted"/>
<gene>
    <name evidence="3" type="ORF">GCM10010269_25260</name>
</gene>
<evidence type="ECO:0000313" key="4">
    <source>
        <dbReference type="Proteomes" id="UP000606194"/>
    </source>
</evidence>
<dbReference type="InterPro" id="IPR003594">
    <property type="entry name" value="HATPase_dom"/>
</dbReference>
<dbReference type="PANTHER" id="PTHR35526">
    <property type="entry name" value="ANTI-SIGMA-F FACTOR RSBW-RELATED"/>
    <property type="match status" value="1"/>
</dbReference>
<reference evidence="3" key="1">
    <citation type="journal article" date="2014" name="Int. J. Syst. Evol. Microbiol.">
        <title>Complete genome sequence of Corynebacterium casei LMG S-19264T (=DSM 44701T), isolated from a smear-ripened cheese.</title>
        <authorList>
            <consortium name="US DOE Joint Genome Institute (JGI-PGF)"/>
            <person name="Walter F."/>
            <person name="Albersmeier A."/>
            <person name="Kalinowski J."/>
            <person name="Ruckert C."/>
        </authorList>
    </citation>
    <scope>NUCLEOTIDE SEQUENCE</scope>
    <source>
        <strain evidence="3">JCM 4386</strain>
    </source>
</reference>
<dbReference type="Pfam" id="PF13581">
    <property type="entry name" value="HATPase_c_2"/>
    <property type="match status" value="1"/>
</dbReference>
<dbReference type="Proteomes" id="UP000606194">
    <property type="component" value="Unassembled WGS sequence"/>
</dbReference>
<dbReference type="InterPro" id="IPR050267">
    <property type="entry name" value="Anti-sigma-factor_SerPK"/>
</dbReference>
<dbReference type="CDD" id="cd16936">
    <property type="entry name" value="HATPase_RsbW-like"/>
    <property type="match status" value="1"/>
</dbReference>
<keyword evidence="1" id="KW-0418">Kinase</keyword>
<sequence>MPETETGTETETFRIPKHRRHVSVARNQVRKVLAGWGVSGELADAVTLSANELVTNAVTHCRVAHAQVGVRLYVQGPYLFLEVYDPDRDRLPAPRACGPDDEGGRGLALVGRLAGAWGHAQQRHTKCVWARFTLVEERGRAHVPVDS</sequence>
<name>A0A918FUD8_9ACTN</name>
<keyword evidence="1" id="KW-0808">Transferase</keyword>
<feature type="domain" description="Histidine kinase/HSP90-like ATPase" evidence="2">
    <location>
        <begin position="17"/>
        <end position="129"/>
    </location>
</feature>
<protein>
    <recommendedName>
        <fullName evidence="2">Histidine kinase/HSP90-like ATPase domain-containing protein</fullName>
    </recommendedName>
</protein>
<dbReference type="EMBL" id="BMTL01000009">
    <property type="protein sequence ID" value="GGR85112.1"/>
    <property type="molecule type" value="Genomic_DNA"/>
</dbReference>
<evidence type="ECO:0000259" key="2">
    <source>
        <dbReference type="Pfam" id="PF13581"/>
    </source>
</evidence>
<reference evidence="3" key="2">
    <citation type="submission" date="2020-09" db="EMBL/GenBank/DDBJ databases">
        <authorList>
            <person name="Sun Q."/>
            <person name="Ohkuma M."/>
        </authorList>
    </citation>
    <scope>NUCLEOTIDE SEQUENCE</scope>
    <source>
        <strain evidence="3">JCM 4386</strain>
    </source>
</reference>
<keyword evidence="1" id="KW-0723">Serine/threonine-protein kinase</keyword>
<keyword evidence="4" id="KW-1185">Reference proteome</keyword>
<dbReference type="SUPFAM" id="SSF55874">
    <property type="entry name" value="ATPase domain of HSP90 chaperone/DNA topoisomerase II/histidine kinase"/>
    <property type="match status" value="1"/>
</dbReference>